<reference evidence="2 3" key="1">
    <citation type="journal article" date="2019" name="Emerg. Microbes Infect.">
        <title>Comprehensive subspecies identification of 175 nontuberculous mycobacteria species based on 7547 genomic profiles.</title>
        <authorList>
            <person name="Matsumoto Y."/>
            <person name="Kinjo T."/>
            <person name="Motooka D."/>
            <person name="Nabeya D."/>
            <person name="Jung N."/>
            <person name="Uechi K."/>
            <person name="Horii T."/>
            <person name="Iida T."/>
            <person name="Fujita J."/>
            <person name="Nakamura S."/>
        </authorList>
    </citation>
    <scope>NUCLEOTIDE SEQUENCE [LARGE SCALE GENOMIC DNA]</scope>
    <source>
        <strain evidence="2 3">JCM 15657</strain>
    </source>
</reference>
<proteinExistence type="predicted"/>
<dbReference type="KEGG" id="mlj:MLAC_27820"/>
<gene>
    <name evidence="2" type="ORF">MLAC_27820</name>
</gene>
<accession>A0A7I7NM69</accession>
<evidence type="ECO:0000313" key="3">
    <source>
        <dbReference type="Proteomes" id="UP000466396"/>
    </source>
</evidence>
<sequence>MLDGYQGQLSPANNARSMSACPRKGHPRPATGLIIHMGFVAERTGRANAKQAMAGLELIGRGRGDPGGG</sequence>
<organism evidence="2 3">
    <name type="scientific">Mycobacterium lacus</name>
    <dbReference type="NCBI Taxonomy" id="169765"/>
    <lineage>
        <taxon>Bacteria</taxon>
        <taxon>Bacillati</taxon>
        <taxon>Actinomycetota</taxon>
        <taxon>Actinomycetes</taxon>
        <taxon>Mycobacteriales</taxon>
        <taxon>Mycobacteriaceae</taxon>
        <taxon>Mycobacterium</taxon>
    </lineage>
</organism>
<dbReference type="AlphaFoldDB" id="A0A7I7NM69"/>
<name>A0A7I7NM69_9MYCO</name>
<feature type="compositionally biased region" description="Polar residues" evidence="1">
    <location>
        <begin position="7"/>
        <end position="17"/>
    </location>
</feature>
<keyword evidence="3" id="KW-1185">Reference proteome</keyword>
<feature type="region of interest" description="Disordered" evidence="1">
    <location>
        <begin position="1"/>
        <end position="29"/>
    </location>
</feature>
<dbReference type="EMBL" id="AP022581">
    <property type="protein sequence ID" value="BBX97488.1"/>
    <property type="molecule type" value="Genomic_DNA"/>
</dbReference>
<dbReference type="Proteomes" id="UP000466396">
    <property type="component" value="Chromosome"/>
</dbReference>
<evidence type="ECO:0000256" key="1">
    <source>
        <dbReference type="SAM" id="MobiDB-lite"/>
    </source>
</evidence>
<protein>
    <submittedName>
        <fullName evidence="2">Uncharacterized protein</fullName>
    </submittedName>
</protein>
<evidence type="ECO:0000313" key="2">
    <source>
        <dbReference type="EMBL" id="BBX97488.1"/>
    </source>
</evidence>